<accession>A0A8H7ZY90</accession>
<sequence>MARRPDGGGKRLFVVVFVRALRRVQSSPPGRAIRWARRSEVVTSATEAHWYKVGTGDMGATGSASVITGQSVEEHFNGLFEERRLRCGVKATGASTIGSTTSTSNLRYTARPLPLAGNAHPRRAASVLLQSLRDTWSKQKQRKKIQLAVTRAELTGSDHHGAFTTVSVVQVVKRISPLNQLNPWSGASQKRLEFRTGNPYAQDKHMDHSSKRRGPGVMSPRACAQRISPKGESRGANRSAPLVSFTPYIPA</sequence>
<name>A0A8H7ZY90_9FUNG</name>
<proteinExistence type="predicted"/>
<evidence type="ECO:0000313" key="2">
    <source>
        <dbReference type="EMBL" id="KAG5461547.1"/>
    </source>
</evidence>
<protein>
    <submittedName>
        <fullName evidence="2">Uncharacterized protein</fullName>
    </submittedName>
</protein>
<evidence type="ECO:0000313" key="3">
    <source>
        <dbReference type="Proteomes" id="UP000673691"/>
    </source>
</evidence>
<dbReference type="Proteomes" id="UP000673691">
    <property type="component" value="Unassembled WGS sequence"/>
</dbReference>
<gene>
    <name evidence="2" type="ORF">BJ554DRAFT_6238</name>
</gene>
<organism evidence="2 3">
    <name type="scientific">Olpidium bornovanus</name>
    <dbReference type="NCBI Taxonomy" id="278681"/>
    <lineage>
        <taxon>Eukaryota</taxon>
        <taxon>Fungi</taxon>
        <taxon>Fungi incertae sedis</taxon>
        <taxon>Olpidiomycota</taxon>
        <taxon>Olpidiomycotina</taxon>
        <taxon>Olpidiomycetes</taxon>
        <taxon>Olpidiales</taxon>
        <taxon>Olpidiaceae</taxon>
        <taxon>Olpidium</taxon>
    </lineage>
</organism>
<dbReference type="EMBL" id="JAEFCI010003473">
    <property type="protein sequence ID" value="KAG5461547.1"/>
    <property type="molecule type" value="Genomic_DNA"/>
</dbReference>
<keyword evidence="3" id="KW-1185">Reference proteome</keyword>
<comment type="caution">
    <text evidence="2">The sequence shown here is derived from an EMBL/GenBank/DDBJ whole genome shotgun (WGS) entry which is preliminary data.</text>
</comment>
<feature type="region of interest" description="Disordered" evidence="1">
    <location>
        <begin position="199"/>
        <end position="239"/>
    </location>
</feature>
<reference evidence="2 3" key="1">
    <citation type="journal article" name="Sci. Rep.">
        <title>Genome-scale phylogenetic analyses confirm Olpidium as the closest living zoosporic fungus to the non-flagellated, terrestrial fungi.</title>
        <authorList>
            <person name="Chang Y."/>
            <person name="Rochon D."/>
            <person name="Sekimoto S."/>
            <person name="Wang Y."/>
            <person name="Chovatia M."/>
            <person name="Sandor L."/>
            <person name="Salamov A."/>
            <person name="Grigoriev I.V."/>
            <person name="Stajich J.E."/>
            <person name="Spatafora J.W."/>
        </authorList>
    </citation>
    <scope>NUCLEOTIDE SEQUENCE [LARGE SCALE GENOMIC DNA]</scope>
    <source>
        <strain evidence="2">S191</strain>
    </source>
</reference>
<evidence type="ECO:0000256" key="1">
    <source>
        <dbReference type="SAM" id="MobiDB-lite"/>
    </source>
</evidence>
<dbReference type="AlphaFoldDB" id="A0A8H7ZY90"/>
<feature type="non-terminal residue" evidence="2">
    <location>
        <position position="251"/>
    </location>
</feature>